<feature type="compositionally biased region" description="Polar residues" evidence="1">
    <location>
        <begin position="1"/>
        <end position="20"/>
    </location>
</feature>
<sequence length="131" mass="15135">MANGADISQTGFALNPSANGPTHGRNVSPIKQCKSTREIFADVEVCYKSNRYFVSDSFLGLYPFHSEFGANGENQKIWNLHWWNSKFESLEFALVSTTELSSRRSTFDIILRDYDDIRKWYLELNRNILKT</sequence>
<organism evidence="2 3">
    <name type="scientific">Caerostris darwini</name>
    <dbReference type="NCBI Taxonomy" id="1538125"/>
    <lineage>
        <taxon>Eukaryota</taxon>
        <taxon>Metazoa</taxon>
        <taxon>Ecdysozoa</taxon>
        <taxon>Arthropoda</taxon>
        <taxon>Chelicerata</taxon>
        <taxon>Arachnida</taxon>
        <taxon>Araneae</taxon>
        <taxon>Araneomorphae</taxon>
        <taxon>Entelegynae</taxon>
        <taxon>Araneoidea</taxon>
        <taxon>Araneidae</taxon>
        <taxon>Caerostris</taxon>
    </lineage>
</organism>
<proteinExistence type="predicted"/>
<gene>
    <name evidence="2" type="ORF">CDAR_55871</name>
</gene>
<reference evidence="2 3" key="1">
    <citation type="submission" date="2021-06" db="EMBL/GenBank/DDBJ databases">
        <title>Caerostris darwini draft genome.</title>
        <authorList>
            <person name="Kono N."/>
            <person name="Arakawa K."/>
        </authorList>
    </citation>
    <scope>NUCLEOTIDE SEQUENCE [LARGE SCALE GENOMIC DNA]</scope>
</reference>
<dbReference type="EMBL" id="BPLQ01002450">
    <property type="protein sequence ID" value="GIX93032.1"/>
    <property type="molecule type" value="Genomic_DNA"/>
</dbReference>
<comment type="caution">
    <text evidence="2">The sequence shown here is derived from an EMBL/GenBank/DDBJ whole genome shotgun (WGS) entry which is preliminary data.</text>
</comment>
<evidence type="ECO:0000313" key="3">
    <source>
        <dbReference type="Proteomes" id="UP001054837"/>
    </source>
</evidence>
<accession>A0AAV4P6P3</accession>
<dbReference type="AlphaFoldDB" id="A0AAV4P6P3"/>
<protein>
    <recommendedName>
        <fullName evidence="4">LAGLIDADG homing endonuclease</fullName>
    </recommendedName>
</protein>
<name>A0AAV4P6P3_9ARAC</name>
<evidence type="ECO:0000256" key="1">
    <source>
        <dbReference type="SAM" id="MobiDB-lite"/>
    </source>
</evidence>
<keyword evidence="3" id="KW-1185">Reference proteome</keyword>
<evidence type="ECO:0000313" key="2">
    <source>
        <dbReference type="EMBL" id="GIX93032.1"/>
    </source>
</evidence>
<evidence type="ECO:0008006" key="4">
    <source>
        <dbReference type="Google" id="ProtNLM"/>
    </source>
</evidence>
<feature type="region of interest" description="Disordered" evidence="1">
    <location>
        <begin position="1"/>
        <end position="29"/>
    </location>
</feature>
<dbReference type="Proteomes" id="UP001054837">
    <property type="component" value="Unassembled WGS sequence"/>
</dbReference>